<dbReference type="CDD" id="cd00054">
    <property type="entry name" value="EGF_CA"/>
    <property type="match status" value="1"/>
</dbReference>
<evidence type="ECO:0000256" key="7">
    <source>
        <dbReference type="ARBA" id="ARBA00022729"/>
    </source>
</evidence>
<keyword evidence="5" id="KW-0254">Endocytosis</keyword>
<evidence type="ECO:0000256" key="13">
    <source>
        <dbReference type="ARBA" id="ARBA00023180"/>
    </source>
</evidence>
<dbReference type="InterPro" id="IPR018097">
    <property type="entry name" value="EGF_Ca-bd_CS"/>
</dbReference>
<evidence type="ECO:0000313" key="18">
    <source>
        <dbReference type="EMBL" id="OWF53031.1"/>
    </source>
</evidence>
<feature type="signal peptide" evidence="16">
    <location>
        <begin position="1"/>
        <end position="20"/>
    </location>
</feature>
<dbReference type="SUPFAM" id="SSF57196">
    <property type="entry name" value="EGF/Laminin"/>
    <property type="match status" value="2"/>
</dbReference>
<dbReference type="GO" id="GO:0016020">
    <property type="term" value="C:membrane"/>
    <property type="evidence" value="ECO:0007669"/>
    <property type="project" value="UniProtKB-SubCell"/>
</dbReference>
<dbReference type="GO" id="GO:0005576">
    <property type="term" value="C:extracellular region"/>
    <property type="evidence" value="ECO:0007669"/>
    <property type="project" value="UniProtKB-SubCell"/>
</dbReference>
<evidence type="ECO:0000256" key="4">
    <source>
        <dbReference type="ARBA" id="ARBA00022536"/>
    </source>
</evidence>
<proteinExistence type="predicted"/>
<dbReference type="Proteomes" id="UP000242188">
    <property type="component" value="Unassembled WGS sequence"/>
</dbReference>
<evidence type="ECO:0000256" key="6">
    <source>
        <dbReference type="ARBA" id="ARBA00022692"/>
    </source>
</evidence>
<evidence type="ECO:0000256" key="1">
    <source>
        <dbReference type="ARBA" id="ARBA00004479"/>
    </source>
</evidence>
<protein>
    <submittedName>
        <fullName evidence="18">von Willebrand factor C and EGF domain-containing protein</fullName>
    </submittedName>
</protein>
<dbReference type="PROSITE" id="PS01187">
    <property type="entry name" value="EGF_CA"/>
    <property type="match status" value="2"/>
</dbReference>
<dbReference type="InterPro" id="IPR049883">
    <property type="entry name" value="NOTCH1_EGF-like"/>
</dbReference>
<sequence length="1603" mass="174398">MAEAIMAILTVVCTLKSVGGTYPLLRTRRGQHECGGVDGRCCPGWSRTGDSRLCLTPICRGCGSGVCTSPNLCACPDGSVKSSCHVVDTPTAINARSVLPVQLSTCEHIGCEQRCEEVQGIPQCTCMSGFAIIDRRSCRDVNECREGRRKCYQGCINTVGSFMCTCFRGFTLTDNGRSCRRLHDYRNSPCGSGSRARGRPCGIHPLKLTSEVDVDSPCGEGQPCGTPSYHAIPSVVHPPPLRPCGSDGVPCGSSPHVDFGSQSPCVPSSSPCDTNAPEIPFSVDHMPPPPCGSESQPCGSELPCGSNREPCGSNPPCGLENQPCGPEVPCGTDAQPCVAVPQIPTVGEEFPILPECRGPDCNPTFPHEAPDHREALFPEFTNTEFQPVPCLGRDCNTAPGEVDGNQPCTSGACQFIPEMYPDITRPLDPIVQSLSPCLSDECVHDRQTRTRNTQFVLQTAQFNERMPFFQEEMSTLTEISRGIYPCPRSGCQTGYNGPGTPSVFNDVSHRLQPDSAFTKFDNEAAPEHYTTTESTQTVHNRPKSPKLRPAVASRPALPRPSFRVETITGDWNQDRRHTDERKTQQLIQKSRAGVNDDIERLKGHNRLDITEWNTGTLSKKVNPLHEGRRIIKETPLHPIEQSDQSLPKTPYRRRKNKQKRKNRKQRKNKKLRKKNVVENSKSKGSRMRMNRTSTHHESETPKSTTPLPVDYIPRTSSTISAIESTERTSFEDKIKTFVMQFNKLRGRQRASNPATRPKGEGRGKQEGRAGERRGQERICRDDLCTSYIRSFGTDDEAISSEPCPPGYRQRVEGATVYCQAVGEEDVSDLSPGVTRRSDLPEMTRSSIPPDISHHAIPPTMKTNPSPVIVNTISRDHTPTPTSRIEPVQQQGVCPADQVAVNVLGGVVCQYKGTQTTPPPACPPGQLITRSGMGSMCAAAGEVRPVCGIGTSLTQVMGRYICEEISAACTSGKSRVLTSSGWRCVGSPTSAPCPDGLEPVDTPVGRVCQYTGQQQSPIPTCSPGQQLVRSRTGYTCNYGNVPTTRESSRICSPGFIPLDTTDGQRCIKDPTLKVSVVDCPVGFRISLGECQPVGTSDDRSEEPCPLGQEAVFTDSGRMCQYRSRGSHGNNRSVSQNNPDNSNNNHENSNRNDGNSERNRDNTYMNPGYSNNNNGDTSKKFGDFDGNPDDIGTRCPRGQILTQKRTGFLCDFTTVDVTEWICSPREVIVQLTSELGCVEVTQTTIMCGNDLELAWSHKDHEFTCLHSSTSSLGDISPTTQQPLVSWKTQVPRKREGPFSCGIAEIQVIDDEGRRCVVMETDNGLCGEAYIVQTLENGQKICKSRTMKLKCPDGYELMATGRTPECIRIGVSAVPLSPCEDNYSISDDGGGARCVLSHVGPGCPGENKTSGCGLSLESLQMACNPQCSNGGVCKDGTCICSPGVTGVACQLDVNECHLLPRGHCQYDCRNTVGSYHCVCPPGRAINADGRTCKGMHLLNVHLNVSTAVIAEMGPVTVRRDSRDYFARQILTNVPVTQDCVSTTVGTHMVGTHASARPEVDFDKTDGRVSTQRVFLSVEMEVCAYITGATVHVGTRGSRVNSILMNV</sequence>
<keyword evidence="6" id="KW-0812">Transmembrane</keyword>
<dbReference type="Pfam" id="PF07645">
    <property type="entry name" value="EGF_CA"/>
    <property type="match status" value="2"/>
</dbReference>
<dbReference type="EMBL" id="NEDP02001538">
    <property type="protein sequence ID" value="OWF53031.1"/>
    <property type="molecule type" value="Genomic_DNA"/>
</dbReference>
<feature type="compositionally biased region" description="Basic and acidic residues" evidence="15">
    <location>
        <begin position="572"/>
        <end position="583"/>
    </location>
</feature>
<feature type="region of interest" description="Disordered" evidence="15">
    <location>
        <begin position="742"/>
        <end position="775"/>
    </location>
</feature>
<feature type="compositionally biased region" description="Basic and acidic residues" evidence="15">
    <location>
        <begin position="1146"/>
        <end position="1159"/>
    </location>
</feature>
<feature type="compositionally biased region" description="Low complexity" evidence="15">
    <location>
        <begin position="1131"/>
        <end position="1145"/>
    </location>
</feature>
<dbReference type="PROSITE" id="PS00010">
    <property type="entry name" value="ASX_HYDROXYL"/>
    <property type="match status" value="1"/>
</dbReference>
<comment type="caution">
    <text evidence="18">The sequence shown here is derived from an EMBL/GenBank/DDBJ whole genome shotgun (WGS) entry which is preliminary data.</text>
</comment>
<dbReference type="PANTHER" id="PTHR47333">
    <property type="entry name" value="VON WILLEBRAND FACTOR C AND EGF DOMAIN-CONTAINING PROTEIN"/>
    <property type="match status" value="1"/>
</dbReference>
<keyword evidence="7 16" id="KW-0732">Signal</keyword>
<comment type="subcellular location">
    <subcellularLocation>
        <location evidence="1">Membrane</location>
        <topology evidence="1">Single-pass type I membrane protein</topology>
    </subcellularLocation>
    <subcellularLocation>
        <location evidence="2">Secreted</location>
    </subcellularLocation>
</comment>
<keyword evidence="11" id="KW-1015">Disulfide bond</keyword>
<keyword evidence="12" id="KW-0675">Receptor</keyword>
<evidence type="ECO:0000256" key="14">
    <source>
        <dbReference type="PROSITE-ProRule" id="PRU00076"/>
    </source>
</evidence>
<dbReference type="SMART" id="SM00179">
    <property type="entry name" value="EGF_CA"/>
    <property type="match status" value="2"/>
</dbReference>
<dbReference type="Pfam" id="PF23106">
    <property type="entry name" value="EGF_Teneurin"/>
    <property type="match status" value="1"/>
</dbReference>
<evidence type="ECO:0000256" key="10">
    <source>
        <dbReference type="ARBA" id="ARBA00023136"/>
    </source>
</evidence>
<keyword evidence="10" id="KW-0472">Membrane</keyword>
<accession>A0A210QWD5</accession>
<name>A0A210QWD5_MIZYE</name>
<feature type="region of interest" description="Disordered" evidence="15">
    <location>
        <begin position="828"/>
        <end position="865"/>
    </location>
</feature>
<evidence type="ECO:0000256" key="8">
    <source>
        <dbReference type="ARBA" id="ARBA00022737"/>
    </source>
</evidence>
<feature type="region of interest" description="Disordered" evidence="15">
    <location>
        <begin position="1114"/>
        <end position="1188"/>
    </location>
</feature>
<dbReference type="InterPro" id="IPR000152">
    <property type="entry name" value="EGF-type_Asp/Asn_hydroxyl_site"/>
</dbReference>
<feature type="compositionally biased region" description="Polar residues" evidence="15">
    <location>
        <begin position="529"/>
        <end position="539"/>
    </location>
</feature>
<dbReference type="FunFam" id="2.10.25.10:FF:000009">
    <property type="entry name" value="Low-density lipoprotein receptor isoform 1"/>
    <property type="match status" value="1"/>
</dbReference>
<evidence type="ECO:0000256" key="11">
    <source>
        <dbReference type="ARBA" id="ARBA00023157"/>
    </source>
</evidence>
<evidence type="ECO:0000256" key="9">
    <source>
        <dbReference type="ARBA" id="ARBA00022989"/>
    </source>
</evidence>
<evidence type="ECO:0000256" key="16">
    <source>
        <dbReference type="SAM" id="SignalP"/>
    </source>
</evidence>
<dbReference type="GO" id="GO:0006897">
    <property type="term" value="P:endocytosis"/>
    <property type="evidence" value="ECO:0007669"/>
    <property type="project" value="UniProtKB-KW"/>
</dbReference>
<dbReference type="InterPro" id="IPR001881">
    <property type="entry name" value="EGF-like_Ca-bd_dom"/>
</dbReference>
<feature type="compositionally biased region" description="Polar residues" evidence="15">
    <location>
        <begin position="1160"/>
        <end position="1174"/>
    </location>
</feature>
<keyword evidence="9" id="KW-1133">Transmembrane helix</keyword>
<evidence type="ECO:0000256" key="12">
    <source>
        <dbReference type="ARBA" id="ARBA00023170"/>
    </source>
</evidence>
<evidence type="ECO:0000313" key="19">
    <source>
        <dbReference type="Proteomes" id="UP000242188"/>
    </source>
</evidence>
<keyword evidence="13" id="KW-0325">Glycoprotein</keyword>
<feature type="compositionally biased region" description="Basic residues" evidence="15">
    <location>
        <begin position="650"/>
        <end position="674"/>
    </location>
</feature>
<keyword evidence="3" id="KW-0964">Secreted</keyword>
<feature type="chain" id="PRO_5012216785" evidence="16">
    <location>
        <begin position="21"/>
        <end position="1603"/>
    </location>
</feature>
<dbReference type="PROSITE" id="PS00022">
    <property type="entry name" value="EGF_1"/>
    <property type="match status" value="1"/>
</dbReference>
<dbReference type="SMART" id="SM00181">
    <property type="entry name" value="EGF"/>
    <property type="match status" value="5"/>
</dbReference>
<evidence type="ECO:0000256" key="3">
    <source>
        <dbReference type="ARBA" id="ARBA00022525"/>
    </source>
</evidence>
<dbReference type="PROSITE" id="PS50026">
    <property type="entry name" value="EGF_3"/>
    <property type="match status" value="1"/>
</dbReference>
<evidence type="ECO:0000259" key="17">
    <source>
        <dbReference type="PROSITE" id="PS50026"/>
    </source>
</evidence>
<comment type="caution">
    <text evidence="14">Lacks conserved residue(s) required for the propagation of feature annotation.</text>
</comment>
<evidence type="ECO:0000256" key="5">
    <source>
        <dbReference type="ARBA" id="ARBA00022583"/>
    </source>
</evidence>
<dbReference type="InterPro" id="IPR000742">
    <property type="entry name" value="EGF"/>
</dbReference>
<feature type="region of interest" description="Disordered" evidence="15">
    <location>
        <begin position="630"/>
        <end position="712"/>
    </location>
</feature>
<dbReference type="PANTHER" id="PTHR47333:SF4">
    <property type="entry name" value="EGF-LIKE DOMAIN-CONTAINING PROTEIN"/>
    <property type="match status" value="1"/>
</dbReference>
<feature type="compositionally biased region" description="Basic and acidic residues" evidence="15">
    <location>
        <begin position="757"/>
        <end position="775"/>
    </location>
</feature>
<keyword evidence="4 14" id="KW-0245">EGF-like domain</keyword>
<organism evidence="18 19">
    <name type="scientific">Mizuhopecten yessoensis</name>
    <name type="common">Japanese scallop</name>
    <name type="synonym">Patinopecten yessoensis</name>
    <dbReference type="NCBI Taxonomy" id="6573"/>
    <lineage>
        <taxon>Eukaryota</taxon>
        <taxon>Metazoa</taxon>
        <taxon>Spiralia</taxon>
        <taxon>Lophotrochozoa</taxon>
        <taxon>Mollusca</taxon>
        <taxon>Bivalvia</taxon>
        <taxon>Autobranchia</taxon>
        <taxon>Pteriomorphia</taxon>
        <taxon>Pectinida</taxon>
        <taxon>Pectinoidea</taxon>
        <taxon>Pectinidae</taxon>
        <taxon>Mizuhopecten</taxon>
    </lineage>
</organism>
<dbReference type="InterPro" id="IPR052080">
    <property type="entry name" value="vWF_C/EGF_Fibrillin"/>
</dbReference>
<dbReference type="Gene3D" id="2.10.25.10">
    <property type="entry name" value="Laminin"/>
    <property type="match status" value="4"/>
</dbReference>
<feature type="region of interest" description="Disordered" evidence="15">
    <location>
        <begin position="528"/>
        <end position="591"/>
    </location>
</feature>
<feature type="domain" description="EGF-like" evidence="17">
    <location>
        <begin position="1449"/>
        <end position="1490"/>
    </location>
</feature>
<keyword evidence="19" id="KW-1185">Reference proteome</keyword>
<dbReference type="PROSITE" id="PS01186">
    <property type="entry name" value="EGF_2"/>
    <property type="match status" value="1"/>
</dbReference>
<evidence type="ECO:0000256" key="2">
    <source>
        <dbReference type="ARBA" id="ARBA00004613"/>
    </source>
</evidence>
<feature type="region of interest" description="Disordered" evidence="15">
    <location>
        <begin position="1089"/>
        <end position="1108"/>
    </location>
</feature>
<evidence type="ECO:0000256" key="15">
    <source>
        <dbReference type="SAM" id="MobiDB-lite"/>
    </source>
</evidence>
<dbReference type="GO" id="GO:0005509">
    <property type="term" value="F:calcium ion binding"/>
    <property type="evidence" value="ECO:0007669"/>
    <property type="project" value="InterPro"/>
</dbReference>
<reference evidence="18 19" key="1">
    <citation type="journal article" date="2017" name="Nat. Ecol. Evol.">
        <title>Scallop genome provides insights into evolution of bilaterian karyotype and development.</title>
        <authorList>
            <person name="Wang S."/>
            <person name="Zhang J."/>
            <person name="Jiao W."/>
            <person name="Li J."/>
            <person name="Xun X."/>
            <person name="Sun Y."/>
            <person name="Guo X."/>
            <person name="Huan P."/>
            <person name="Dong B."/>
            <person name="Zhang L."/>
            <person name="Hu X."/>
            <person name="Sun X."/>
            <person name="Wang J."/>
            <person name="Zhao C."/>
            <person name="Wang Y."/>
            <person name="Wang D."/>
            <person name="Huang X."/>
            <person name="Wang R."/>
            <person name="Lv J."/>
            <person name="Li Y."/>
            <person name="Zhang Z."/>
            <person name="Liu B."/>
            <person name="Lu W."/>
            <person name="Hui Y."/>
            <person name="Liang J."/>
            <person name="Zhou Z."/>
            <person name="Hou R."/>
            <person name="Li X."/>
            <person name="Liu Y."/>
            <person name="Li H."/>
            <person name="Ning X."/>
            <person name="Lin Y."/>
            <person name="Zhao L."/>
            <person name="Xing Q."/>
            <person name="Dou J."/>
            <person name="Li Y."/>
            <person name="Mao J."/>
            <person name="Guo H."/>
            <person name="Dou H."/>
            <person name="Li T."/>
            <person name="Mu C."/>
            <person name="Jiang W."/>
            <person name="Fu Q."/>
            <person name="Fu X."/>
            <person name="Miao Y."/>
            <person name="Liu J."/>
            <person name="Yu Q."/>
            <person name="Li R."/>
            <person name="Liao H."/>
            <person name="Li X."/>
            <person name="Kong Y."/>
            <person name="Jiang Z."/>
            <person name="Chourrout D."/>
            <person name="Li R."/>
            <person name="Bao Z."/>
        </authorList>
    </citation>
    <scope>NUCLEOTIDE SEQUENCE [LARGE SCALE GENOMIC DNA]</scope>
    <source>
        <strain evidence="18 19">PY_sf001</strain>
    </source>
</reference>
<keyword evidence="8" id="KW-0677">Repeat</keyword>
<gene>
    <name evidence="18" type="ORF">KP79_PYT22407</name>
</gene>
<dbReference type="OrthoDB" id="10060424at2759"/>